<feature type="region of interest" description="Disordered" evidence="5">
    <location>
        <begin position="1226"/>
        <end position="1253"/>
    </location>
</feature>
<keyword evidence="1" id="KW-0479">Metal-binding</keyword>
<comment type="caution">
    <text evidence="7">The sequence shown here is derived from an EMBL/GenBank/DDBJ whole genome shotgun (WGS) entry which is preliminary data.</text>
</comment>
<evidence type="ECO:0000313" key="8">
    <source>
        <dbReference type="Proteomes" id="UP000549394"/>
    </source>
</evidence>
<evidence type="ECO:0000256" key="5">
    <source>
        <dbReference type="SAM" id="MobiDB-lite"/>
    </source>
</evidence>
<dbReference type="InterPro" id="IPR048370">
    <property type="entry name" value="ZSWIM4-8_C"/>
</dbReference>
<evidence type="ECO:0000256" key="1">
    <source>
        <dbReference type="ARBA" id="ARBA00022723"/>
    </source>
</evidence>
<keyword evidence="8" id="KW-1185">Reference proteome</keyword>
<feature type="region of interest" description="Disordered" evidence="5">
    <location>
        <begin position="515"/>
        <end position="542"/>
    </location>
</feature>
<sequence>MDQSFLFEWDTSTAPDRGSFDDSDRFEEEDSICSWISEPDSLVNNWRGWKKQLTAGCQNSNKTYSGKNTHRNGITSLVELSAQAVAFYIPFEVVEQFYPTIPEQLQLRIAFWSFPENEEDIRLYSCLANGSADEFNKGETLFKARSVKDSIQIGFHLSASVLIGQPKSAYSSVAIVFDRKRITQCTCTCNSSASWCAHIVALCLHRIHLADKVRLRAPVSESLSRLHRDQLQKFAQYLISELPQQILPTAQRLLDELLSCQNTAINTVRGAPDPTAGPSAAEHTTWCLDENTLYDNIRKTLGKFCVASPVVFSDVNYLSSSAPPAATEWQSLLRPLRGREPEGMWNLLSIIREMYKRNDNNAVPLLEIVTEAVLKTDQLLIWWFTTKVSSSYCAQGVTNTSNGRNGGSSPNSPYAGSSLCDEVVQLWRIAALKPGLDANHRRELATQLRSWHMSCIEIVKKGKTSPSGSIRKADIELFPGFKPAIEATQLDWKNFVLPGSNQVASCTRPWRLRKRESHSPMQKVRHKSLADSASSSSEGFCDNALPNLDSDDDDLDRIYVYDPHLLRHKMAAAENESRKDDTNYFAGIRKIDSEQDILYARAEALYAHGFSSEACTVARQLAESMLADTPNTQDIQEEAKKKRLVNQAATFNMCSFSTTTLAKAWFLCSVLAEDVHSYHLCFDLGLFALEMPRSPGCNKALEVKLAHQEAELASLLKKIPLQASEHQKIRQRAEQLRSGKLKSRGESMLPLSLAAFVFDSLCLSKTASACSRSKEDEELGFDAAVAALGLKANVSEAEHPLLCEGTRRQRGDLAVTMLLHYKDDQSKLDRILERLLDREVHPAFKVPSFSAYTSMGTKTFNPSAFSVSVQQQQQYKSLAATREEKVEDYLERRLSELSTTEDEEQDSKERWVALRCTSFKTGTRARSVGMAAIDSSAPETTSSDNSPTIVRRQPWPKSGGPPSDSGSSGSDGSSKPITGRESPTQQRVLGNRHNIPIAISPGSKLGVTSRFGKLKRITPTIPNQPSEAGAHFMFELAKNVLNKAGGSSSTSLFTPQPASQNAHAASGPHRNLHICSFLIGLYALGIHNCVTPNWLSRTYSSHVSWITGQAIEIGAVAINILIGTWEKHLTPPEVATLADRASRGRDPATVRVAAELALSCLPHAHALNPSEIQRALVQCKEQSVSMIEAACQAVESAAKEGGVYPEVLFDVAKRWYELYEDTTCQGTPPLVSAPPPAQPPPPPPQPAPAHQAPAELEDPNLVPIHLPFSTNVVVGQVAPPPLAYANPNNQQTAYVSYGYGPPAPQGPTAYVPAAYHHHQYTAPTFYLPPPAFIPSQRPAVILPPIEHIQQAITPESAAPPALPAISPTNSPSGIGYYMSAYRVGMLALETLSRRVHDDRPQVKYARNPSYGEDVKWLLQISLRMGTSYVQQYCGSVVNAVLSPFVLYDVATEAARYLARGSPAHFQQQLRSPMLNAVLNKCQQMFIQSTHHKLHYLQPADHEELIGIVCAAQHAFLLSPGGLVQFQEMLQSMRRVKSCKKELWQRIVTSLNGSSAI</sequence>
<evidence type="ECO:0000256" key="4">
    <source>
        <dbReference type="PROSITE-ProRule" id="PRU00325"/>
    </source>
</evidence>
<gene>
    <name evidence="7" type="ORF">DGYR_LOCUS8037</name>
</gene>
<dbReference type="PROSITE" id="PS50966">
    <property type="entry name" value="ZF_SWIM"/>
    <property type="match status" value="1"/>
</dbReference>
<keyword evidence="3" id="KW-0862">Zinc</keyword>
<dbReference type="Pfam" id="PF21055">
    <property type="entry name" value="ZSWIM4-8_C"/>
    <property type="match status" value="1"/>
</dbReference>
<dbReference type="Pfam" id="PF25572">
    <property type="entry name" value="TPR_ZSWIM8"/>
    <property type="match status" value="1"/>
</dbReference>
<feature type="compositionally biased region" description="Polar residues" evidence="5">
    <location>
        <begin position="937"/>
        <end position="948"/>
    </location>
</feature>
<dbReference type="InterPro" id="IPR057945">
    <property type="entry name" value="TPR_ZSWIM8"/>
</dbReference>
<dbReference type="EMBL" id="CAJFCJ010000011">
    <property type="protein sequence ID" value="CAD5119856.1"/>
    <property type="molecule type" value="Genomic_DNA"/>
</dbReference>
<dbReference type="PANTHER" id="PTHR22619:SF1">
    <property type="entry name" value="ZINC FINGER SWIM DOMAIN-CONTAINING PROTEIN 8"/>
    <property type="match status" value="1"/>
</dbReference>
<dbReference type="Proteomes" id="UP000549394">
    <property type="component" value="Unassembled WGS sequence"/>
</dbReference>
<evidence type="ECO:0000256" key="3">
    <source>
        <dbReference type="ARBA" id="ARBA00022833"/>
    </source>
</evidence>
<dbReference type="OrthoDB" id="10013584at2759"/>
<feature type="compositionally biased region" description="Pro residues" evidence="5">
    <location>
        <begin position="1231"/>
        <end position="1247"/>
    </location>
</feature>
<dbReference type="GO" id="GO:0031462">
    <property type="term" value="C:Cul2-RING ubiquitin ligase complex"/>
    <property type="evidence" value="ECO:0007669"/>
    <property type="project" value="TreeGrafter"/>
</dbReference>
<feature type="domain" description="SWIM-type" evidence="6">
    <location>
        <begin position="171"/>
        <end position="207"/>
    </location>
</feature>
<proteinExistence type="predicted"/>
<feature type="compositionally biased region" description="Low complexity" evidence="5">
    <location>
        <begin position="530"/>
        <end position="542"/>
    </location>
</feature>
<evidence type="ECO:0000313" key="7">
    <source>
        <dbReference type="EMBL" id="CAD5119856.1"/>
    </source>
</evidence>
<feature type="region of interest" description="Disordered" evidence="5">
    <location>
        <begin position="1"/>
        <end position="23"/>
    </location>
</feature>
<dbReference type="PANTHER" id="PTHR22619">
    <property type="entry name" value="ZINC FINGER SWIM DOMAIN CONTAINING PROTEIN 4, 5, 6"/>
    <property type="match status" value="1"/>
</dbReference>
<evidence type="ECO:0000259" key="6">
    <source>
        <dbReference type="PROSITE" id="PS50966"/>
    </source>
</evidence>
<protein>
    <submittedName>
        <fullName evidence="7">DgyrCDS8440</fullName>
    </submittedName>
</protein>
<reference evidence="7 8" key="1">
    <citation type="submission" date="2020-08" db="EMBL/GenBank/DDBJ databases">
        <authorList>
            <person name="Hejnol A."/>
        </authorList>
    </citation>
    <scope>NUCLEOTIDE SEQUENCE [LARGE SCALE GENOMIC DNA]</scope>
</reference>
<accession>A0A7I8VWD4</accession>
<evidence type="ECO:0000256" key="2">
    <source>
        <dbReference type="ARBA" id="ARBA00022771"/>
    </source>
</evidence>
<organism evidence="7 8">
    <name type="scientific">Dimorphilus gyrociliatus</name>
    <dbReference type="NCBI Taxonomy" id="2664684"/>
    <lineage>
        <taxon>Eukaryota</taxon>
        <taxon>Metazoa</taxon>
        <taxon>Spiralia</taxon>
        <taxon>Lophotrochozoa</taxon>
        <taxon>Annelida</taxon>
        <taxon>Polychaeta</taxon>
        <taxon>Polychaeta incertae sedis</taxon>
        <taxon>Dinophilidae</taxon>
        <taxon>Dimorphilus</taxon>
    </lineage>
</organism>
<dbReference type="InterPro" id="IPR007527">
    <property type="entry name" value="Znf_SWIM"/>
</dbReference>
<dbReference type="GO" id="GO:0008270">
    <property type="term" value="F:zinc ion binding"/>
    <property type="evidence" value="ECO:0007669"/>
    <property type="project" value="UniProtKB-KW"/>
</dbReference>
<feature type="region of interest" description="Disordered" evidence="5">
    <location>
        <begin position="930"/>
        <end position="1001"/>
    </location>
</feature>
<keyword evidence="2 4" id="KW-0863">Zinc-finger</keyword>
<name>A0A7I8VWD4_9ANNE</name>
<feature type="compositionally biased region" description="Low complexity" evidence="5">
    <location>
        <begin position="956"/>
        <end position="976"/>
    </location>
</feature>